<name>A0A5D3EA19_9BACE</name>
<dbReference type="GO" id="GO:0046677">
    <property type="term" value="P:response to antibiotic"/>
    <property type="evidence" value="ECO:0007669"/>
    <property type="project" value="InterPro"/>
</dbReference>
<dbReference type="InterPro" id="IPR007815">
    <property type="entry name" value="Emycin_Estase"/>
</dbReference>
<accession>A0A5D3EA19</accession>
<proteinExistence type="predicted"/>
<dbReference type="Gene3D" id="3.30.1870.10">
    <property type="entry name" value="EreA-like, domain 2"/>
    <property type="match status" value="1"/>
</dbReference>
<evidence type="ECO:0000313" key="1">
    <source>
        <dbReference type="EMBL" id="TYK32360.1"/>
    </source>
</evidence>
<evidence type="ECO:0000313" key="2">
    <source>
        <dbReference type="Proteomes" id="UP000324383"/>
    </source>
</evidence>
<dbReference type="Proteomes" id="UP000324383">
    <property type="component" value="Unassembled WGS sequence"/>
</dbReference>
<keyword evidence="2" id="KW-1185">Reference proteome</keyword>
<gene>
    <name evidence="1" type="ORF">FNJ60_12445</name>
</gene>
<dbReference type="InterPro" id="IPR052036">
    <property type="entry name" value="Hydrolase/PRTase-associated"/>
</dbReference>
<dbReference type="EMBL" id="VKLW01000032">
    <property type="protein sequence ID" value="TYK32360.1"/>
    <property type="molecule type" value="Genomic_DNA"/>
</dbReference>
<sequence length="576" mass="66936">MFMKIRLYILFSVFFFLQCDLKAESNDENFEYDWVNHPTYLYQNIIIDTTSTSHTLFLETLGEKKGIISSLLPFFQLKKVNSNITVGLKYKTKGCKNLSVIITSVGECENINSIDTIQLRPTEDWVEFSRIINTKNTYLLNISIETIALNNNNANVWISDFGIFIEGVDLLNKIGGIKEKRHINEKDVIHWNNINYHTLPFFEHRILALGETTHGTKTMNDIAIAILKERILKHQCRLVLLEIPLEYSFYINRFVKNDSNFNLSDISTYLDGFLYSESIVSFIQWLKEYNSTSIENVSIWGFDINHVQLKSRVDLFNFLYSLNMNRHIEGLDDICKLLLDTEISFEKIISLLNENNNLATVLNDDELKLIFHCLKITRQYSSSYYRFINRDKAMTEITTFIVDNFLKKNETATIFGHFGHLNYLSIQDLSILNYFSLGYYMRSKYKDDYRCIALTTNQGTALLTKSAGMLGVSKLIHAPQESLEYQLKGLNIDSIYFSINKLDCSDVFKLRFVGGSNTENQFRYIIPKSRMDGILFINQAVSIEKKEDVLKSNLNHDFIIMNSYKEALEKINKTRK</sequence>
<dbReference type="CDD" id="cd14728">
    <property type="entry name" value="Ere-like"/>
    <property type="match status" value="1"/>
</dbReference>
<dbReference type="Pfam" id="PF05139">
    <property type="entry name" value="Erythro_esteras"/>
    <property type="match status" value="1"/>
</dbReference>
<comment type="caution">
    <text evidence="1">The sequence shown here is derived from an EMBL/GenBank/DDBJ whole genome shotgun (WGS) entry which is preliminary data.</text>
</comment>
<dbReference type="PANTHER" id="PTHR31299:SF0">
    <property type="entry name" value="ESTERASE, PUTATIVE (AFU_ORTHOLOGUE AFUA_1G05850)-RELATED"/>
    <property type="match status" value="1"/>
</dbReference>
<dbReference type="Gene3D" id="3.40.1660.10">
    <property type="entry name" value="EreA-like (biosynthetic domain)"/>
    <property type="match status" value="1"/>
</dbReference>
<dbReference type="PANTHER" id="PTHR31299">
    <property type="entry name" value="ESTERASE, PUTATIVE (AFU_ORTHOLOGUE AFUA_1G05850)-RELATED"/>
    <property type="match status" value="1"/>
</dbReference>
<protein>
    <submittedName>
        <fullName evidence="1">Erythromycin esterase family protein</fullName>
    </submittedName>
</protein>
<dbReference type="SUPFAM" id="SSF159501">
    <property type="entry name" value="EreA/ChaN-like"/>
    <property type="match status" value="1"/>
</dbReference>
<dbReference type="AlphaFoldDB" id="A0A5D3EA19"/>
<organism evidence="1 2">
    <name type="scientific">Bacteroides pyogenes</name>
    <dbReference type="NCBI Taxonomy" id="310300"/>
    <lineage>
        <taxon>Bacteria</taxon>
        <taxon>Pseudomonadati</taxon>
        <taxon>Bacteroidota</taxon>
        <taxon>Bacteroidia</taxon>
        <taxon>Bacteroidales</taxon>
        <taxon>Bacteroidaceae</taxon>
        <taxon>Bacteroides</taxon>
    </lineage>
</organism>
<reference evidence="1 2" key="1">
    <citation type="submission" date="2019-07" db="EMBL/GenBank/DDBJ databases">
        <title>Draft Genome Sequences of Bacteroides pyogenes Strains Isolated from the Uterus Holstein Dairy Cows with Metritis.</title>
        <authorList>
            <person name="Cunha F."/>
            <person name="Galvao K.N."/>
            <person name="Jeon S.J."/>
            <person name="Jeong K.C."/>
        </authorList>
    </citation>
    <scope>NUCLEOTIDE SEQUENCE [LARGE SCALE GENOMIC DNA]</scope>
    <source>
        <strain evidence="1 2">KG-31</strain>
    </source>
</reference>